<organism evidence="1 2">
    <name type="scientific">Catellatospora citrea</name>
    <dbReference type="NCBI Taxonomy" id="53366"/>
    <lineage>
        <taxon>Bacteria</taxon>
        <taxon>Bacillati</taxon>
        <taxon>Actinomycetota</taxon>
        <taxon>Actinomycetes</taxon>
        <taxon>Micromonosporales</taxon>
        <taxon>Micromonosporaceae</taxon>
        <taxon>Catellatospora</taxon>
    </lineage>
</organism>
<dbReference type="Proteomes" id="UP000659904">
    <property type="component" value="Unassembled WGS sequence"/>
</dbReference>
<evidence type="ECO:0000313" key="2">
    <source>
        <dbReference type="Proteomes" id="UP000659904"/>
    </source>
</evidence>
<reference evidence="1 2" key="1">
    <citation type="submission" date="2021-01" db="EMBL/GenBank/DDBJ databases">
        <title>Whole genome shotgun sequence of Catellatospora citrea NBRC 14495.</title>
        <authorList>
            <person name="Komaki H."/>
            <person name="Tamura T."/>
        </authorList>
    </citation>
    <scope>NUCLEOTIDE SEQUENCE [LARGE SCALE GENOMIC DNA]</scope>
    <source>
        <strain evidence="1 2">NBRC 14495</strain>
    </source>
</reference>
<dbReference type="EMBL" id="BONH01000015">
    <property type="protein sequence ID" value="GIF98430.1"/>
    <property type="molecule type" value="Genomic_DNA"/>
</dbReference>
<gene>
    <name evidence="1" type="ORF">Cci01nite_35240</name>
</gene>
<protein>
    <submittedName>
        <fullName evidence="1">Uncharacterized protein</fullName>
    </submittedName>
</protein>
<dbReference type="RefSeq" id="WP_147432819.1">
    <property type="nucleotide sequence ID" value="NZ_BONH01000015.1"/>
</dbReference>
<sequence>MPERRTPVQITVDLAGLREVSASLRHQTKALKSDLAAAQLRMGWGARFCLALDCAEGRAARASASDVLAKHRRNAELQLQITEGLNNALDQIAKNYADADARAAARIYDVDAELNKAFAHLREAAKTEQPSPPRGMLP</sequence>
<name>A0A8J3KJZ9_9ACTN</name>
<accession>A0A8J3KJZ9</accession>
<comment type="caution">
    <text evidence="1">The sequence shown here is derived from an EMBL/GenBank/DDBJ whole genome shotgun (WGS) entry which is preliminary data.</text>
</comment>
<proteinExistence type="predicted"/>
<evidence type="ECO:0000313" key="1">
    <source>
        <dbReference type="EMBL" id="GIF98430.1"/>
    </source>
</evidence>
<dbReference type="AlphaFoldDB" id="A0A8J3KJZ9"/>
<keyword evidence="2" id="KW-1185">Reference proteome</keyword>